<sequence>MAASTGMHRLIIFMLIIAAAAGQGFLTVQFTETLDAVTLNRATYTAFIGKIRSRLEDTNVAGVRPNIPVLPVYNQIRPPQGFDIVLTAGAHTTTARFRRDNLYLVGYEMKTDTWLEFGRRRDPQLIRGSEFLGFDGSYTDLERHAGSVTKMDINRAILMTSVQDLTESTTTSVRAKALVVVIQMICEAARFISVENHFASNLATQRAKLPLWMMEDLQKNWARISREVLRWAADPTYRIQPQTINRKRITTVAGLRPYLGTLYRATATPSSTSLYDEMKVGLEFAARRFGPVMVVAQA</sequence>
<evidence type="ECO:0000256" key="4">
    <source>
        <dbReference type="ARBA" id="ARBA00022656"/>
    </source>
</evidence>
<dbReference type="Gene3D" id="4.10.470.10">
    <property type="entry name" value="Ricin (A Subunit), domain 2"/>
    <property type="match status" value="1"/>
</dbReference>
<organism evidence="10">
    <name type="scientific">Muscari armeniacum</name>
    <name type="common">Grape hyacinth</name>
    <dbReference type="NCBI Taxonomy" id="156613"/>
    <lineage>
        <taxon>Eukaryota</taxon>
        <taxon>Viridiplantae</taxon>
        <taxon>Streptophyta</taxon>
        <taxon>Embryophyta</taxon>
        <taxon>Tracheophyta</taxon>
        <taxon>Spermatophyta</taxon>
        <taxon>Magnoliopsida</taxon>
        <taxon>Liliopsida</taxon>
        <taxon>Asparagales</taxon>
        <taxon>Hyacinthaceae</taxon>
        <taxon>Hyacinthoideae</taxon>
        <taxon>Hyacintheae</taxon>
        <taxon>Muscari</taxon>
    </lineage>
</organism>
<dbReference type="AlphaFoldDB" id="Q8L5M4"/>
<dbReference type="Gene3D" id="3.40.420.10">
    <property type="entry name" value="Ricin (A subunit), domain 1"/>
    <property type="match status" value="1"/>
</dbReference>
<evidence type="ECO:0000256" key="6">
    <source>
        <dbReference type="ARBA" id="ARBA00022821"/>
    </source>
</evidence>
<dbReference type="EMBL" id="AF289116">
    <property type="protein sequence ID" value="AAM89504.1"/>
    <property type="molecule type" value="mRNA"/>
</dbReference>
<evidence type="ECO:0000256" key="8">
    <source>
        <dbReference type="RuleBase" id="RU004915"/>
    </source>
</evidence>
<evidence type="ECO:0000256" key="3">
    <source>
        <dbReference type="ARBA" id="ARBA00012001"/>
    </source>
</evidence>
<accession>Q8L5M4</accession>
<evidence type="ECO:0000256" key="9">
    <source>
        <dbReference type="SAM" id="SignalP"/>
    </source>
</evidence>
<reference evidence="10" key="1">
    <citation type="journal article" date="2003" name="Int. J. Biochem. Cell Biol.">
        <title>Musarmins: three single-chain ribosome-inactivating protein isoforms from bulbs of Muscari armeniacum L. and Miller.</title>
        <authorList>
            <person name="Arias F.J."/>
            <person name="Antolin P."/>
            <person name="de Torre C."/>
            <person name="Barriuso B."/>
            <person name="Iglesias R."/>
            <person name="Rojo M.A."/>
            <person name="Ferreras J.M."/>
            <person name="Benvenuto E."/>
            <person name="Mendez E."/>
            <person name="Girbes T."/>
        </authorList>
    </citation>
    <scope>NUCLEOTIDE SEQUENCE</scope>
    <source>
        <tissue evidence="10">Bulb</tissue>
    </source>
</reference>
<keyword evidence="7 8" id="KW-0652">Protein synthesis inhibitor</keyword>
<dbReference type="EC" id="3.2.2.22" evidence="3 8"/>
<dbReference type="PRINTS" id="PR00396">
    <property type="entry name" value="SHIGARICIN"/>
</dbReference>
<dbReference type="GO" id="GO:0017148">
    <property type="term" value="P:negative regulation of translation"/>
    <property type="evidence" value="ECO:0007669"/>
    <property type="project" value="UniProtKB-KW"/>
</dbReference>
<protein>
    <recommendedName>
        <fullName evidence="3 8">rRNA N-glycosylase</fullName>
        <ecNumber evidence="3 8">3.2.2.22</ecNumber>
    </recommendedName>
</protein>
<dbReference type="InterPro" id="IPR016139">
    <property type="entry name" value="Ribosome_inactivat_prot_sub2"/>
</dbReference>
<dbReference type="PANTHER" id="PTHR33453:SF9">
    <property type="entry name" value="ALBUMIN B-32"/>
    <property type="match status" value="1"/>
</dbReference>
<dbReference type="GO" id="GO:0006952">
    <property type="term" value="P:defense response"/>
    <property type="evidence" value="ECO:0007669"/>
    <property type="project" value="UniProtKB-KW"/>
</dbReference>
<dbReference type="Pfam" id="PF00161">
    <property type="entry name" value="RIP"/>
    <property type="match status" value="1"/>
</dbReference>
<evidence type="ECO:0000256" key="2">
    <source>
        <dbReference type="ARBA" id="ARBA00008544"/>
    </source>
</evidence>
<dbReference type="PANTHER" id="PTHR33453">
    <property type="match status" value="1"/>
</dbReference>
<keyword evidence="6 8" id="KW-0611">Plant defense</keyword>
<keyword evidence="4 8" id="KW-0800">Toxin</keyword>
<comment type="similarity">
    <text evidence="2">Belongs to the ribosome-inactivating protein family. Type 1 RIP subfamily.</text>
</comment>
<evidence type="ECO:0000313" key="10">
    <source>
        <dbReference type="EMBL" id="AAM89504.1"/>
    </source>
</evidence>
<dbReference type="GO" id="GO:0090729">
    <property type="term" value="F:toxin activity"/>
    <property type="evidence" value="ECO:0007669"/>
    <property type="project" value="UniProtKB-KW"/>
</dbReference>
<evidence type="ECO:0000256" key="7">
    <source>
        <dbReference type="ARBA" id="ARBA00023193"/>
    </source>
</evidence>
<feature type="signal peptide" evidence="9">
    <location>
        <begin position="1"/>
        <end position="22"/>
    </location>
</feature>
<dbReference type="InterPro" id="IPR017989">
    <property type="entry name" value="Ribosome_inactivat_1/2"/>
</dbReference>
<dbReference type="InterPro" id="IPR036041">
    <property type="entry name" value="Ribosome-inact_prot_sf"/>
</dbReference>
<name>Q8L5M4_MUSAR</name>
<dbReference type="InterPro" id="IPR016138">
    <property type="entry name" value="Ribosome_inactivat_prot_sub1"/>
</dbReference>
<dbReference type="GO" id="GO:0030598">
    <property type="term" value="F:rRNA N-glycosylase activity"/>
    <property type="evidence" value="ECO:0007669"/>
    <property type="project" value="UniProtKB-EC"/>
</dbReference>
<comment type="catalytic activity">
    <reaction evidence="1 8">
        <text>Endohydrolysis of the N-glycosidic bond at one specific adenosine on the 28S rRNA.</text>
        <dbReference type="EC" id="3.2.2.22"/>
    </reaction>
</comment>
<evidence type="ECO:0000256" key="1">
    <source>
        <dbReference type="ARBA" id="ARBA00000237"/>
    </source>
</evidence>
<keyword evidence="9" id="KW-0732">Signal</keyword>
<dbReference type="SUPFAM" id="SSF56371">
    <property type="entry name" value="Ribosome inactivating proteins (RIP)"/>
    <property type="match status" value="1"/>
</dbReference>
<keyword evidence="5 8" id="KW-0378">Hydrolase</keyword>
<dbReference type="InterPro" id="IPR001574">
    <property type="entry name" value="Ribosome_inactivat_prot"/>
</dbReference>
<feature type="chain" id="PRO_5004309566" description="rRNA N-glycosylase" evidence="9">
    <location>
        <begin position="23"/>
        <end position="298"/>
    </location>
</feature>
<proteinExistence type="evidence at transcript level"/>
<keyword evidence="10" id="KW-0326">Glycosidase</keyword>
<gene>
    <name evidence="10" type="primary">MUS-3</name>
</gene>
<evidence type="ECO:0000256" key="5">
    <source>
        <dbReference type="ARBA" id="ARBA00022801"/>
    </source>
</evidence>